<evidence type="ECO:0000313" key="3">
    <source>
        <dbReference type="Proteomes" id="UP001148838"/>
    </source>
</evidence>
<dbReference type="Proteomes" id="UP001148838">
    <property type="component" value="Unassembled WGS sequence"/>
</dbReference>
<evidence type="ECO:0000256" key="1">
    <source>
        <dbReference type="SAM" id="MobiDB-lite"/>
    </source>
</evidence>
<dbReference type="EMBL" id="JAJSOF020000031">
    <property type="protein sequence ID" value="KAJ4431701.1"/>
    <property type="molecule type" value="Genomic_DNA"/>
</dbReference>
<name>A0ABQ8SCZ7_PERAM</name>
<accession>A0ABQ8SCZ7</accession>
<feature type="region of interest" description="Disordered" evidence="1">
    <location>
        <begin position="127"/>
        <end position="175"/>
    </location>
</feature>
<evidence type="ECO:0000313" key="2">
    <source>
        <dbReference type="EMBL" id="KAJ4431701.1"/>
    </source>
</evidence>
<reference evidence="2 3" key="1">
    <citation type="journal article" date="2022" name="Allergy">
        <title>Genome assembly and annotation of Periplaneta americana reveal a comprehensive cockroach allergen profile.</title>
        <authorList>
            <person name="Wang L."/>
            <person name="Xiong Q."/>
            <person name="Saelim N."/>
            <person name="Wang L."/>
            <person name="Nong W."/>
            <person name="Wan A.T."/>
            <person name="Shi M."/>
            <person name="Liu X."/>
            <person name="Cao Q."/>
            <person name="Hui J.H.L."/>
            <person name="Sookrung N."/>
            <person name="Leung T.F."/>
            <person name="Tungtrongchitr A."/>
            <person name="Tsui S.K.W."/>
        </authorList>
    </citation>
    <scope>NUCLEOTIDE SEQUENCE [LARGE SCALE GENOMIC DNA]</scope>
    <source>
        <strain evidence="2">PWHHKU_190912</strain>
    </source>
</reference>
<sequence>MPSTWPRIEPATFGIEGQRYTNSPIRSTMYIIAKYIRQAQTDLMGSVRADTSPLLETLLLTEHIHPDDVLTIVLDMFLIGVNAVSVEFYIKTFTERRARFNTGVIGVLRTTDVLSYKLQIRRDEPRVEPSAVPAVQEPESAAHSVRAGAAGHAQEGQPAQLRSPAGTSLPQGLPQGELTVLY</sequence>
<organism evidence="2 3">
    <name type="scientific">Periplaneta americana</name>
    <name type="common">American cockroach</name>
    <name type="synonym">Blatta americana</name>
    <dbReference type="NCBI Taxonomy" id="6978"/>
    <lineage>
        <taxon>Eukaryota</taxon>
        <taxon>Metazoa</taxon>
        <taxon>Ecdysozoa</taxon>
        <taxon>Arthropoda</taxon>
        <taxon>Hexapoda</taxon>
        <taxon>Insecta</taxon>
        <taxon>Pterygota</taxon>
        <taxon>Neoptera</taxon>
        <taxon>Polyneoptera</taxon>
        <taxon>Dictyoptera</taxon>
        <taxon>Blattodea</taxon>
        <taxon>Blattoidea</taxon>
        <taxon>Blattidae</taxon>
        <taxon>Blattinae</taxon>
        <taxon>Periplaneta</taxon>
    </lineage>
</organism>
<keyword evidence="3" id="KW-1185">Reference proteome</keyword>
<protein>
    <submittedName>
        <fullName evidence="2">Uncharacterized protein</fullName>
    </submittedName>
</protein>
<gene>
    <name evidence="2" type="ORF">ANN_20303</name>
</gene>
<comment type="caution">
    <text evidence="2">The sequence shown here is derived from an EMBL/GenBank/DDBJ whole genome shotgun (WGS) entry which is preliminary data.</text>
</comment>
<proteinExistence type="predicted"/>